<feature type="region of interest" description="Disordered" evidence="1">
    <location>
        <begin position="45"/>
        <end position="141"/>
    </location>
</feature>
<dbReference type="RefSeq" id="WP_216129792.1">
    <property type="nucleotide sequence ID" value="NZ_CP064782.1"/>
</dbReference>
<dbReference type="InterPro" id="IPR007730">
    <property type="entry name" value="SPOR-like_dom"/>
</dbReference>
<feature type="compositionally biased region" description="Basic and acidic residues" evidence="1">
    <location>
        <begin position="76"/>
        <end position="141"/>
    </location>
</feature>
<dbReference type="AlphaFoldDB" id="A0A975SLH5"/>
<organism evidence="3 4">
    <name type="scientific">Azospira inquinata</name>
    <dbReference type="NCBI Taxonomy" id="2785627"/>
    <lineage>
        <taxon>Bacteria</taxon>
        <taxon>Pseudomonadati</taxon>
        <taxon>Pseudomonadota</taxon>
        <taxon>Betaproteobacteria</taxon>
        <taxon>Rhodocyclales</taxon>
        <taxon>Rhodocyclaceae</taxon>
        <taxon>Azospira</taxon>
    </lineage>
</organism>
<name>A0A975SLH5_9RHOO</name>
<gene>
    <name evidence="3" type="ORF">Azoinq_09180</name>
</gene>
<protein>
    <recommendedName>
        <fullName evidence="2">SPOR domain-containing protein</fullName>
    </recommendedName>
</protein>
<evidence type="ECO:0000256" key="1">
    <source>
        <dbReference type="SAM" id="MobiDB-lite"/>
    </source>
</evidence>
<evidence type="ECO:0000313" key="4">
    <source>
        <dbReference type="Proteomes" id="UP000683428"/>
    </source>
</evidence>
<reference evidence="3" key="1">
    <citation type="submission" date="2020-11" db="EMBL/GenBank/DDBJ databases">
        <title>Azospira inquinata sp. nov.</title>
        <authorList>
            <person name="Moe W.M."/>
            <person name="Mikes M.C."/>
        </authorList>
    </citation>
    <scope>NUCLEOTIDE SEQUENCE</scope>
    <source>
        <strain evidence="3">Azo-3</strain>
    </source>
</reference>
<keyword evidence="4" id="KW-1185">Reference proteome</keyword>
<proteinExistence type="predicted"/>
<dbReference type="Proteomes" id="UP000683428">
    <property type="component" value="Chromosome"/>
</dbReference>
<feature type="domain" description="SPOR" evidence="2">
    <location>
        <begin position="176"/>
        <end position="256"/>
    </location>
</feature>
<dbReference type="PROSITE" id="PS51724">
    <property type="entry name" value="SPOR"/>
    <property type="match status" value="1"/>
</dbReference>
<dbReference type="KEGG" id="aiq:Azoinq_09180"/>
<dbReference type="GO" id="GO:0042834">
    <property type="term" value="F:peptidoglycan binding"/>
    <property type="evidence" value="ECO:0007669"/>
    <property type="project" value="InterPro"/>
</dbReference>
<dbReference type="EMBL" id="CP064782">
    <property type="protein sequence ID" value="QWT48044.1"/>
    <property type="molecule type" value="Genomic_DNA"/>
</dbReference>
<feature type="region of interest" description="Disordered" evidence="1">
    <location>
        <begin position="240"/>
        <end position="262"/>
    </location>
</feature>
<evidence type="ECO:0000313" key="3">
    <source>
        <dbReference type="EMBL" id="QWT48044.1"/>
    </source>
</evidence>
<sequence length="297" mass="31096">MRALVFILVLANLLFLAYAQGFFGIGDNPDRDRIRQQLAPEKVRILARGQAPADEAATPSASTADGAAGPEAQADAGDKSGDAAKEAKDGGKDGKASDKGDKNDKGEKADKAAPKGADKTADKNDKSADKGNDKKAADPKGDRCLVWNGLAGAQADKLAALGGSKYAALKAGRSLQGEASAYWVYIPPLASRQEAEHKAEQLKALQVPEYFIVQDGASRNAISLGIFSSEQAAKDRLEDLKKRGVRSAKTGPKTQKGDTVRLEMRGPAAQLEAFRTAAAAQVGEIKAVSCDPSPKGH</sequence>
<accession>A0A975SLH5</accession>
<evidence type="ECO:0000259" key="2">
    <source>
        <dbReference type="PROSITE" id="PS51724"/>
    </source>
</evidence>